<evidence type="ECO:0000313" key="2">
    <source>
        <dbReference type="WBParaSite" id="SSLN_0001396801-mRNA-1"/>
    </source>
</evidence>
<proteinExistence type="predicted"/>
<dbReference type="Gene3D" id="3.30.530.20">
    <property type="match status" value="1"/>
</dbReference>
<dbReference type="InterPro" id="IPR051213">
    <property type="entry name" value="START_lipid_transfer"/>
</dbReference>
<name>A0A183TAG6_SCHSO</name>
<organism evidence="2">
    <name type="scientific">Schistocephalus solidus</name>
    <name type="common">Tapeworm</name>
    <dbReference type="NCBI Taxonomy" id="70667"/>
    <lineage>
        <taxon>Eukaryota</taxon>
        <taxon>Metazoa</taxon>
        <taxon>Spiralia</taxon>
        <taxon>Lophotrochozoa</taxon>
        <taxon>Platyhelminthes</taxon>
        <taxon>Cestoda</taxon>
        <taxon>Eucestoda</taxon>
        <taxon>Diphyllobothriidea</taxon>
        <taxon>Diphyllobothriidae</taxon>
        <taxon>Schistocephalus</taxon>
    </lineage>
</organism>
<dbReference type="GO" id="GO:0008289">
    <property type="term" value="F:lipid binding"/>
    <property type="evidence" value="ECO:0007669"/>
    <property type="project" value="InterPro"/>
</dbReference>
<protein>
    <submittedName>
        <fullName evidence="2">START domain-containing protein</fullName>
    </submittedName>
</protein>
<feature type="domain" description="START" evidence="1">
    <location>
        <begin position="75"/>
        <end position="267"/>
    </location>
</feature>
<dbReference type="SMART" id="SM00234">
    <property type="entry name" value="START"/>
    <property type="match status" value="1"/>
</dbReference>
<reference evidence="2" key="1">
    <citation type="submission" date="2016-06" db="UniProtKB">
        <authorList>
            <consortium name="WormBaseParasite"/>
        </authorList>
    </citation>
    <scope>IDENTIFICATION</scope>
</reference>
<dbReference type="PROSITE" id="PS50848">
    <property type="entry name" value="START"/>
    <property type="match status" value="1"/>
</dbReference>
<dbReference type="AlphaFoldDB" id="A0A183TAG6"/>
<dbReference type="Pfam" id="PF01852">
    <property type="entry name" value="START"/>
    <property type="match status" value="1"/>
</dbReference>
<accession>A0A183TAG6</accession>
<evidence type="ECO:0000259" key="1">
    <source>
        <dbReference type="PROSITE" id="PS50848"/>
    </source>
</evidence>
<dbReference type="InterPro" id="IPR023393">
    <property type="entry name" value="START-like_dom_sf"/>
</dbReference>
<dbReference type="PANTHER" id="PTHR19308">
    <property type="entry name" value="PHOSPHATIDYLCHOLINE TRANSFER PROTEIN"/>
    <property type="match status" value="1"/>
</dbReference>
<dbReference type="InterPro" id="IPR002913">
    <property type="entry name" value="START_lipid-bd_dom"/>
</dbReference>
<dbReference type="PANTHER" id="PTHR19308:SF14">
    <property type="entry name" value="START DOMAIN-CONTAINING PROTEIN"/>
    <property type="match status" value="1"/>
</dbReference>
<dbReference type="SUPFAM" id="SSF55961">
    <property type="entry name" value="Bet v1-like"/>
    <property type="match status" value="1"/>
</dbReference>
<sequence>LHNLYDVAYLILCALMSIVGCHKYLSVFCFPTPIQYEIVEVTTLFEIYQAFDMFALGEVREPTEEDFDHFQKFATEKEGWTIFFSRKKPDQEIITSTKCSDFSHINQKFFMLVYSKLLNVPAASIYDCLHDAQYRKTWDYAMKEGIRIAYVSPNSEIGYYHLKCPLGIRDRDFVTQRCWSIKDKIFVIINHSIFHKKVRPKNGVVRAASYLTGYLIECTGPNSCKFTYVSQSDPKGNIPMFAVNTAAKLMAPKIMKRLLDAARRYNTWKKLNNPDFMPWRNFEQLKQFPLVESDDLSDKSDFTEDYIDQDLILDKKEFHSKKKNM</sequence>
<dbReference type="GO" id="GO:0005737">
    <property type="term" value="C:cytoplasm"/>
    <property type="evidence" value="ECO:0007669"/>
    <property type="project" value="UniProtKB-ARBA"/>
</dbReference>
<dbReference type="WBParaSite" id="SSLN_0001396801-mRNA-1">
    <property type="protein sequence ID" value="SSLN_0001396801-mRNA-1"/>
    <property type="gene ID" value="SSLN_0001396801"/>
</dbReference>